<evidence type="ECO:0000256" key="11">
    <source>
        <dbReference type="SAM" id="MobiDB-lite"/>
    </source>
</evidence>
<dbReference type="GO" id="GO:0003677">
    <property type="term" value="F:DNA binding"/>
    <property type="evidence" value="ECO:0007669"/>
    <property type="project" value="UniProtKB-UniRule"/>
</dbReference>
<proteinExistence type="inferred from homology"/>
<gene>
    <name evidence="13" type="ORF">FPE_LOCUS34332</name>
</gene>
<keyword evidence="6" id="KW-0804">Transcription</keyword>
<evidence type="ECO:0000256" key="3">
    <source>
        <dbReference type="ARBA" id="ARBA00023015"/>
    </source>
</evidence>
<evidence type="ECO:0000256" key="2">
    <source>
        <dbReference type="ARBA" id="ARBA00022473"/>
    </source>
</evidence>
<dbReference type="PANTHER" id="PTHR45940">
    <property type="entry name" value="WUSCHEL-RELATED HOMEOBOX 1-RELATED"/>
    <property type="match status" value="1"/>
</dbReference>
<evidence type="ECO:0000313" key="13">
    <source>
        <dbReference type="EMBL" id="CAI9786902.1"/>
    </source>
</evidence>
<dbReference type="PROSITE" id="PS50071">
    <property type="entry name" value="HOMEOBOX_2"/>
    <property type="match status" value="1"/>
</dbReference>
<dbReference type="PANTHER" id="PTHR45940:SF13">
    <property type="entry name" value="WUSCHEL-RELATED HOMEOBOX 1"/>
    <property type="match status" value="1"/>
</dbReference>
<dbReference type="Proteomes" id="UP000834106">
    <property type="component" value="Chromosome 23"/>
</dbReference>
<dbReference type="InterPro" id="IPR001356">
    <property type="entry name" value="HD"/>
</dbReference>
<feature type="domain" description="Homeobox" evidence="12">
    <location>
        <begin position="140"/>
        <end position="193"/>
    </location>
</feature>
<dbReference type="GO" id="GO:0003700">
    <property type="term" value="F:DNA-binding transcription factor activity"/>
    <property type="evidence" value="ECO:0007669"/>
    <property type="project" value="InterPro"/>
</dbReference>
<reference evidence="13" key="1">
    <citation type="submission" date="2023-05" db="EMBL/GenBank/DDBJ databases">
        <authorList>
            <person name="Huff M."/>
        </authorList>
    </citation>
    <scope>NUCLEOTIDE SEQUENCE</scope>
</reference>
<evidence type="ECO:0000256" key="7">
    <source>
        <dbReference type="ARBA" id="ARBA00023242"/>
    </source>
</evidence>
<evidence type="ECO:0000256" key="6">
    <source>
        <dbReference type="ARBA" id="ARBA00023163"/>
    </source>
</evidence>
<dbReference type="SMART" id="SM00389">
    <property type="entry name" value="HOX"/>
    <property type="match status" value="1"/>
</dbReference>
<keyword evidence="2" id="KW-0217">Developmental protein</keyword>
<evidence type="ECO:0000256" key="9">
    <source>
        <dbReference type="PROSITE-ProRule" id="PRU00108"/>
    </source>
</evidence>
<dbReference type="GO" id="GO:0005634">
    <property type="term" value="C:nucleus"/>
    <property type="evidence" value="ECO:0007669"/>
    <property type="project" value="UniProtKB-SubCell"/>
</dbReference>
<dbReference type="SUPFAM" id="SSF46689">
    <property type="entry name" value="Homeodomain-like"/>
    <property type="match status" value="1"/>
</dbReference>
<dbReference type="InterPro" id="IPR044555">
    <property type="entry name" value="WUSCHEL-like"/>
</dbReference>
<dbReference type="CDD" id="cd00086">
    <property type="entry name" value="homeodomain"/>
    <property type="match status" value="1"/>
</dbReference>
<keyword evidence="4 9" id="KW-0238">DNA-binding</keyword>
<dbReference type="Gene3D" id="1.10.10.60">
    <property type="entry name" value="Homeodomain-like"/>
    <property type="match status" value="1"/>
</dbReference>
<sequence length="384" mass="44081">MHAEKIPKRDTIIHTAHKGAVNLVCSSLLFQSSISLPQSSKRSNREGVLAVLRQYKMWMMECNDSGEFNSIQSSFNGRKFRSLVPKQVSAAATSPRSLTLLNQGTDLVVNHHLAAMTEQSKREFSTQQFVVSSRWNPAPEQLQTLEELYRRGTRTPTAEQIQLITAQLRQYGKIEGKNVFYWFQNHKSRERQKRRRQIESISEEQPHNNSERKESGANRTLCEVEKTKNWASPTDSSTIAEAEKAAVAERKLDGWLQFEETELQQRRNLVERKNSLQIMNLSCSSSHTKLINSTLTAMDPNDLKLQDFNVLTRKIPWSDSVVHEPCNTQCFDNCRESQTLQLFPLRSCHENEGIFDKDVDVSTAAISSDFSSQYQFYEFLPLKN</sequence>
<protein>
    <recommendedName>
        <fullName evidence="12">Homeobox domain-containing protein</fullName>
    </recommendedName>
</protein>
<keyword evidence="5 9" id="KW-0371">Homeobox</keyword>
<evidence type="ECO:0000256" key="5">
    <source>
        <dbReference type="ARBA" id="ARBA00023155"/>
    </source>
</evidence>
<feature type="DNA-binding region" description="Homeobox" evidence="9">
    <location>
        <begin position="142"/>
        <end position="194"/>
    </location>
</feature>
<evidence type="ECO:0000259" key="12">
    <source>
        <dbReference type="PROSITE" id="PS50071"/>
    </source>
</evidence>
<dbReference type="InterPro" id="IPR009057">
    <property type="entry name" value="Homeodomain-like_sf"/>
</dbReference>
<keyword evidence="7 9" id="KW-0539">Nucleus</keyword>
<keyword evidence="3" id="KW-0805">Transcription regulation</keyword>
<evidence type="ECO:0000256" key="1">
    <source>
        <dbReference type="ARBA" id="ARBA00004123"/>
    </source>
</evidence>
<dbReference type="AlphaFoldDB" id="A0AAD2AF00"/>
<dbReference type="GO" id="GO:0099402">
    <property type="term" value="P:plant organ development"/>
    <property type="evidence" value="ECO:0007669"/>
    <property type="project" value="InterPro"/>
</dbReference>
<evidence type="ECO:0000313" key="14">
    <source>
        <dbReference type="Proteomes" id="UP000834106"/>
    </source>
</evidence>
<dbReference type="FunFam" id="1.10.10.60:FF:000146">
    <property type="entry name" value="WUSCHEL-related homeobox 4"/>
    <property type="match status" value="1"/>
</dbReference>
<evidence type="ECO:0000256" key="4">
    <source>
        <dbReference type="ARBA" id="ARBA00023125"/>
    </source>
</evidence>
<comment type="similarity">
    <text evidence="8">Belongs to the WUS homeobox family.</text>
</comment>
<feature type="compositionally biased region" description="Basic and acidic residues" evidence="11">
    <location>
        <begin position="204"/>
        <end position="220"/>
    </location>
</feature>
<feature type="region of interest" description="Disordered" evidence="11">
    <location>
        <begin position="192"/>
        <end position="220"/>
    </location>
</feature>
<accession>A0AAD2AF00</accession>
<dbReference type="Pfam" id="PF00046">
    <property type="entry name" value="Homeodomain"/>
    <property type="match status" value="1"/>
</dbReference>
<evidence type="ECO:0000256" key="10">
    <source>
        <dbReference type="RuleBase" id="RU000682"/>
    </source>
</evidence>
<keyword evidence="14" id="KW-1185">Reference proteome</keyword>
<organism evidence="13 14">
    <name type="scientific">Fraxinus pennsylvanica</name>
    <dbReference type="NCBI Taxonomy" id="56036"/>
    <lineage>
        <taxon>Eukaryota</taxon>
        <taxon>Viridiplantae</taxon>
        <taxon>Streptophyta</taxon>
        <taxon>Embryophyta</taxon>
        <taxon>Tracheophyta</taxon>
        <taxon>Spermatophyta</taxon>
        <taxon>Magnoliopsida</taxon>
        <taxon>eudicotyledons</taxon>
        <taxon>Gunneridae</taxon>
        <taxon>Pentapetalae</taxon>
        <taxon>asterids</taxon>
        <taxon>lamiids</taxon>
        <taxon>Lamiales</taxon>
        <taxon>Oleaceae</taxon>
        <taxon>Oleeae</taxon>
        <taxon>Fraxinus</taxon>
    </lineage>
</organism>
<evidence type="ECO:0000256" key="8">
    <source>
        <dbReference type="ARBA" id="ARBA00024040"/>
    </source>
</evidence>
<dbReference type="EMBL" id="OU503058">
    <property type="protein sequence ID" value="CAI9786902.1"/>
    <property type="molecule type" value="Genomic_DNA"/>
</dbReference>
<name>A0AAD2AF00_9LAMI</name>
<comment type="subcellular location">
    <subcellularLocation>
        <location evidence="1 9 10">Nucleus</location>
    </subcellularLocation>
</comment>